<accession>A0A2V3YCA8</accession>
<reference evidence="2 3" key="1">
    <citation type="submission" date="2018-05" db="EMBL/GenBank/DDBJ databases">
        <title>Genomic Encyclopedia of Type Strains, Phase IV (KMG-IV): sequencing the most valuable type-strain genomes for metagenomic binning, comparative biology and taxonomic classification.</title>
        <authorList>
            <person name="Goeker M."/>
        </authorList>
    </citation>
    <scope>NUCLEOTIDE SEQUENCE [LARGE SCALE GENOMIC DNA]</scope>
    <source>
        <strain evidence="2 3">DSM 24995</strain>
    </source>
</reference>
<dbReference type="PANTHER" id="PTHR37836">
    <property type="entry name" value="LMO1036 PROTEIN"/>
    <property type="match status" value="1"/>
</dbReference>
<dbReference type="GeneID" id="86059436"/>
<evidence type="ECO:0000313" key="2">
    <source>
        <dbReference type="EMBL" id="PXX56776.1"/>
    </source>
</evidence>
<dbReference type="SUPFAM" id="SSF51445">
    <property type="entry name" value="(Trans)glycosidases"/>
    <property type="match status" value="1"/>
</dbReference>
<dbReference type="Pfam" id="PF13204">
    <property type="entry name" value="Apiosidase"/>
    <property type="match status" value="1"/>
</dbReference>
<sequence length="450" mass="52443">MKLTISPDKHYFMKDGKPLFLMADTNWSAFTHPDLEEWREYLDFRREQNFNAVQMNLLPQRHSCTPRQWIHPFTVTSEGRFDYSCIRTEYFDHVCQYLDEMAAREMQPMIVLLWGNFVQGTWQGIRDAGRTNVEEKPYYQPMTIAEMEHFLQYVIPRLREYNPVFLVSGDVNLSEDVVHYDTVQDQMGANPETVAFYHKALQVTKNLAPDCLTTLHIAPKVVLPAQLIEAPELDFYMYQPGHVYSEPQLNRTLAQDIRSYPVSRPIYNSETSYEANIYFDRSQGRFDERWIRRAFWQGVLSGANAGFTYGAGGVWLWRQNQNFCSERGDLGLVNDWRDDLRLPGAYDMGFAKLAADMIGLYDLKPASDLIHNNPCEEIVCAANDDQSKLVIYMPFSWPMSVDADLSGYRVYGVDLEKRWALTPAYSVRDGITFFRQLRYNHDYLIVACRE</sequence>
<organism evidence="2 3">
    <name type="scientific">Hungatella effluvii</name>
    <dbReference type="NCBI Taxonomy" id="1096246"/>
    <lineage>
        <taxon>Bacteria</taxon>
        <taxon>Bacillati</taxon>
        <taxon>Bacillota</taxon>
        <taxon>Clostridia</taxon>
        <taxon>Lachnospirales</taxon>
        <taxon>Lachnospiraceae</taxon>
        <taxon>Hungatella</taxon>
    </lineage>
</organism>
<gene>
    <name evidence="2" type="ORF">DFR60_10180</name>
</gene>
<evidence type="ECO:0000259" key="1">
    <source>
        <dbReference type="Pfam" id="PF13204"/>
    </source>
</evidence>
<dbReference type="EMBL" id="QJKD01000001">
    <property type="protein sequence ID" value="PXX56776.1"/>
    <property type="molecule type" value="Genomic_DNA"/>
</dbReference>
<dbReference type="RefSeq" id="WP_110321113.1">
    <property type="nucleotide sequence ID" value="NZ_QJKD01000001.1"/>
</dbReference>
<feature type="domain" description="Apiosidase-like catalytic" evidence="1">
    <location>
        <begin position="7"/>
        <end position="352"/>
    </location>
</feature>
<dbReference type="InterPro" id="IPR017853">
    <property type="entry name" value="GH"/>
</dbReference>
<protein>
    <submittedName>
        <fullName evidence="2">Uncharacterized protein DUF4038</fullName>
    </submittedName>
</protein>
<name>A0A2V3YCA8_9FIRM</name>
<evidence type="ECO:0000313" key="3">
    <source>
        <dbReference type="Proteomes" id="UP000248057"/>
    </source>
</evidence>
<comment type="caution">
    <text evidence="2">The sequence shown here is derived from an EMBL/GenBank/DDBJ whole genome shotgun (WGS) entry which is preliminary data.</text>
</comment>
<proteinExistence type="predicted"/>
<dbReference type="PANTHER" id="PTHR37836:SF3">
    <property type="entry name" value="ENDOGLUCANASE"/>
    <property type="match status" value="1"/>
</dbReference>
<dbReference type="InterPro" id="IPR025277">
    <property type="entry name" value="Apiosidase-like_cat_dom"/>
</dbReference>
<keyword evidence="3" id="KW-1185">Reference proteome</keyword>
<dbReference type="Gene3D" id="3.20.20.80">
    <property type="entry name" value="Glycosidases"/>
    <property type="match status" value="1"/>
</dbReference>
<dbReference type="AlphaFoldDB" id="A0A2V3YCA8"/>
<dbReference type="Proteomes" id="UP000248057">
    <property type="component" value="Unassembled WGS sequence"/>
</dbReference>